<organism evidence="2 3">
    <name type="scientific">Streptomyces antimycoticus</name>
    <dbReference type="NCBI Taxonomy" id="68175"/>
    <lineage>
        <taxon>Bacteria</taxon>
        <taxon>Bacillati</taxon>
        <taxon>Actinomycetota</taxon>
        <taxon>Actinomycetes</taxon>
        <taxon>Kitasatosporales</taxon>
        <taxon>Streptomycetaceae</taxon>
        <taxon>Streptomyces</taxon>
        <taxon>Streptomyces violaceusniger group</taxon>
    </lineage>
</organism>
<evidence type="ECO:0000313" key="2">
    <source>
        <dbReference type="EMBL" id="MEE4583133.1"/>
    </source>
</evidence>
<dbReference type="AlphaFoldDB" id="A0ABD5J473"/>
<dbReference type="EMBL" id="JAZBJQ010000004">
    <property type="protein sequence ID" value="MEE4583133.1"/>
    <property type="molecule type" value="Genomic_DNA"/>
</dbReference>
<proteinExistence type="predicted"/>
<dbReference type="Proteomes" id="UP001354649">
    <property type="component" value="Unassembled WGS sequence"/>
</dbReference>
<reference evidence="2 3" key="1">
    <citation type="submission" date="2023-11" db="EMBL/GenBank/DDBJ databases">
        <title>30 novel species of actinomycetes from the DSMZ collection.</title>
        <authorList>
            <person name="Nouioui I."/>
        </authorList>
    </citation>
    <scope>NUCLEOTIDE SEQUENCE [LARGE SCALE GENOMIC DNA]</scope>
    <source>
        <strain evidence="2 3">DSM 41602</strain>
    </source>
</reference>
<sequence length="85" mass="9733">MAPVPRDSGRRTGNYHRPKRYSRRLRHVLQTSMAWTATMPTARRLSDAATSAMQRRKAVAFTSVLYSCGYPHEYNTDSGTTSPRW</sequence>
<protein>
    <submittedName>
        <fullName evidence="2">Uncharacterized protein</fullName>
    </submittedName>
</protein>
<gene>
    <name evidence="2" type="ORF">V2K49_08150</name>
</gene>
<comment type="caution">
    <text evidence="2">The sequence shown here is derived from an EMBL/GenBank/DDBJ whole genome shotgun (WGS) entry which is preliminary data.</text>
</comment>
<evidence type="ECO:0000256" key="1">
    <source>
        <dbReference type="SAM" id="MobiDB-lite"/>
    </source>
</evidence>
<evidence type="ECO:0000313" key="3">
    <source>
        <dbReference type="Proteomes" id="UP001354649"/>
    </source>
</evidence>
<feature type="region of interest" description="Disordered" evidence="1">
    <location>
        <begin position="1"/>
        <end position="21"/>
    </location>
</feature>
<name>A0ABD5J473_9ACTN</name>
<accession>A0ABD5J473</accession>